<dbReference type="PROSITE" id="PS50893">
    <property type="entry name" value="ABC_TRANSPORTER_2"/>
    <property type="match status" value="1"/>
</dbReference>
<dbReference type="RefSeq" id="WP_203874687.1">
    <property type="nucleotide sequence ID" value="NZ_BOOK01000014.1"/>
</dbReference>
<evidence type="ECO:0000313" key="9">
    <source>
        <dbReference type="Proteomes" id="UP000634476"/>
    </source>
</evidence>
<proteinExistence type="predicted"/>
<dbReference type="PANTHER" id="PTHR42711">
    <property type="entry name" value="ABC TRANSPORTER ATP-BINDING PROTEIN"/>
    <property type="match status" value="1"/>
</dbReference>
<feature type="compositionally biased region" description="Low complexity" evidence="6">
    <location>
        <begin position="1"/>
        <end position="33"/>
    </location>
</feature>
<evidence type="ECO:0000259" key="7">
    <source>
        <dbReference type="PROSITE" id="PS50893"/>
    </source>
</evidence>
<dbReference type="InterPro" id="IPR003439">
    <property type="entry name" value="ABC_transporter-like_ATP-bd"/>
</dbReference>
<feature type="domain" description="ABC transporter" evidence="7">
    <location>
        <begin position="40"/>
        <end position="263"/>
    </location>
</feature>
<name>A0A8J3STD1_9ACTN</name>
<dbReference type="PANTHER" id="PTHR42711:SF17">
    <property type="entry name" value="ABC TRANSPORTER ATP-BINDING PROTEIN"/>
    <property type="match status" value="1"/>
</dbReference>
<dbReference type="InterPro" id="IPR017871">
    <property type="entry name" value="ABC_transporter-like_CS"/>
</dbReference>
<dbReference type="CDD" id="cd03230">
    <property type="entry name" value="ABC_DR_subfamily_A"/>
    <property type="match status" value="1"/>
</dbReference>
<dbReference type="GO" id="GO:0016887">
    <property type="term" value="F:ATP hydrolysis activity"/>
    <property type="evidence" value="ECO:0007669"/>
    <property type="project" value="InterPro"/>
</dbReference>
<dbReference type="GO" id="GO:0005886">
    <property type="term" value="C:plasma membrane"/>
    <property type="evidence" value="ECO:0007669"/>
    <property type="project" value="UniProtKB-SubCell"/>
</dbReference>
<comment type="caution">
    <text evidence="8">The sequence shown here is derived from an EMBL/GenBank/DDBJ whole genome shotgun (WGS) entry which is preliminary data.</text>
</comment>
<evidence type="ECO:0000256" key="4">
    <source>
        <dbReference type="ARBA" id="ARBA00022840"/>
    </source>
</evidence>
<evidence type="ECO:0000256" key="6">
    <source>
        <dbReference type="SAM" id="MobiDB-lite"/>
    </source>
</evidence>
<dbReference type="InterPro" id="IPR027417">
    <property type="entry name" value="P-loop_NTPase"/>
</dbReference>
<dbReference type="Pfam" id="PF00005">
    <property type="entry name" value="ABC_tran"/>
    <property type="match status" value="1"/>
</dbReference>
<evidence type="ECO:0000256" key="3">
    <source>
        <dbReference type="ARBA" id="ARBA00022741"/>
    </source>
</evidence>
<dbReference type="InterPro" id="IPR003593">
    <property type="entry name" value="AAA+_ATPase"/>
</dbReference>
<dbReference type="Proteomes" id="UP000634476">
    <property type="component" value="Unassembled WGS sequence"/>
</dbReference>
<keyword evidence="2" id="KW-0813">Transport</keyword>
<dbReference type="InterPro" id="IPR050763">
    <property type="entry name" value="ABC_transporter_ATP-binding"/>
</dbReference>
<keyword evidence="5" id="KW-0046">Antibiotic resistance</keyword>
<protein>
    <submittedName>
        <fullName evidence="8">ABC transporter ATP-binding protein</fullName>
    </submittedName>
</protein>
<dbReference type="PROSITE" id="PS00211">
    <property type="entry name" value="ABC_TRANSPORTER_1"/>
    <property type="match status" value="1"/>
</dbReference>
<keyword evidence="9" id="KW-1185">Reference proteome</keyword>
<dbReference type="GO" id="GO:0005524">
    <property type="term" value="F:ATP binding"/>
    <property type="evidence" value="ECO:0007669"/>
    <property type="project" value="UniProtKB-KW"/>
</dbReference>
<dbReference type="EMBL" id="BOOK01000014">
    <property type="protein sequence ID" value="GII00284.1"/>
    <property type="molecule type" value="Genomic_DNA"/>
</dbReference>
<organism evidence="8 9">
    <name type="scientific">Planobispora takensis</name>
    <dbReference type="NCBI Taxonomy" id="1367882"/>
    <lineage>
        <taxon>Bacteria</taxon>
        <taxon>Bacillati</taxon>
        <taxon>Actinomycetota</taxon>
        <taxon>Actinomycetes</taxon>
        <taxon>Streptosporangiales</taxon>
        <taxon>Streptosporangiaceae</taxon>
        <taxon>Planobispora</taxon>
    </lineage>
</organism>
<evidence type="ECO:0000256" key="2">
    <source>
        <dbReference type="ARBA" id="ARBA00022448"/>
    </source>
</evidence>
<dbReference type="SMART" id="SM00382">
    <property type="entry name" value="AAA"/>
    <property type="match status" value="1"/>
</dbReference>
<comment type="subcellular location">
    <subcellularLocation>
        <location evidence="1">Cell membrane</location>
        <topology evidence="1">Peripheral membrane protein</topology>
    </subcellularLocation>
</comment>
<sequence length="328" mass="34897">MTESTTGPTTTSTTTTALPADPAAGTAPGTGTEARPETLARAVEVTRRYGDVLALDGVSLDIRSGELVGLLGPNGAGKSTLINLFVGLRRPTSGRMELFGGSPVDAVRRRGIGVTPQETGLPPTLRVREVVDFTAAHYPRGVERGALLERFGLSDLERRQIGGLSGGQKRRLAVALAFVGDPRLVFLDEPTTGLDVEARRGLWEAIRGFHAEGGTVVLTSHYLEEVEALAERVVVIGHGRVLADGPIAEVRGIAGVRRVALTGGDLPELPGVLRTEREGERVHLLTTDADALVRELVRADVPFSDLEIRPTSLEEAFLTITAREPQDA</sequence>
<feature type="region of interest" description="Disordered" evidence="6">
    <location>
        <begin position="1"/>
        <end position="37"/>
    </location>
</feature>
<dbReference type="AlphaFoldDB" id="A0A8J3STD1"/>
<dbReference type="GO" id="GO:0046677">
    <property type="term" value="P:response to antibiotic"/>
    <property type="evidence" value="ECO:0007669"/>
    <property type="project" value="UniProtKB-KW"/>
</dbReference>
<evidence type="ECO:0000313" key="8">
    <source>
        <dbReference type="EMBL" id="GII00284.1"/>
    </source>
</evidence>
<evidence type="ECO:0000256" key="1">
    <source>
        <dbReference type="ARBA" id="ARBA00004202"/>
    </source>
</evidence>
<reference evidence="8" key="1">
    <citation type="submission" date="2021-01" db="EMBL/GenBank/DDBJ databases">
        <title>Whole genome shotgun sequence of Planobispora takensis NBRC 109077.</title>
        <authorList>
            <person name="Komaki H."/>
            <person name="Tamura T."/>
        </authorList>
    </citation>
    <scope>NUCLEOTIDE SEQUENCE</scope>
    <source>
        <strain evidence="8">NBRC 109077</strain>
    </source>
</reference>
<keyword evidence="3" id="KW-0547">Nucleotide-binding</keyword>
<accession>A0A8J3STD1</accession>
<dbReference type="Gene3D" id="3.40.50.300">
    <property type="entry name" value="P-loop containing nucleotide triphosphate hydrolases"/>
    <property type="match status" value="1"/>
</dbReference>
<dbReference type="SUPFAM" id="SSF52540">
    <property type="entry name" value="P-loop containing nucleoside triphosphate hydrolases"/>
    <property type="match status" value="1"/>
</dbReference>
<keyword evidence="4 8" id="KW-0067">ATP-binding</keyword>
<evidence type="ECO:0000256" key="5">
    <source>
        <dbReference type="ARBA" id="ARBA00023251"/>
    </source>
</evidence>
<gene>
    <name evidence="8" type="ORF">Pta02_22920</name>
</gene>